<evidence type="ECO:0000313" key="1">
    <source>
        <dbReference type="EMBL" id="PNX87018.1"/>
    </source>
</evidence>
<reference evidence="1 2" key="2">
    <citation type="journal article" date="2017" name="Front. Plant Sci.">
        <title>Gene Classification and Mining of Molecular Markers Useful in Red Clover (Trifolium pratense) Breeding.</title>
        <authorList>
            <person name="Istvanek J."/>
            <person name="Dluhosova J."/>
            <person name="Dluhos P."/>
            <person name="Patkova L."/>
            <person name="Nedelnik J."/>
            <person name="Repkova J."/>
        </authorList>
    </citation>
    <scope>NUCLEOTIDE SEQUENCE [LARGE SCALE GENOMIC DNA]</scope>
    <source>
        <strain evidence="2">cv. Tatra</strain>
        <tissue evidence="1">Young leaves</tissue>
    </source>
</reference>
<organism evidence="1 2">
    <name type="scientific">Trifolium pratense</name>
    <name type="common">Red clover</name>
    <dbReference type="NCBI Taxonomy" id="57577"/>
    <lineage>
        <taxon>Eukaryota</taxon>
        <taxon>Viridiplantae</taxon>
        <taxon>Streptophyta</taxon>
        <taxon>Embryophyta</taxon>
        <taxon>Tracheophyta</taxon>
        <taxon>Spermatophyta</taxon>
        <taxon>Magnoliopsida</taxon>
        <taxon>eudicotyledons</taxon>
        <taxon>Gunneridae</taxon>
        <taxon>Pentapetalae</taxon>
        <taxon>rosids</taxon>
        <taxon>fabids</taxon>
        <taxon>Fabales</taxon>
        <taxon>Fabaceae</taxon>
        <taxon>Papilionoideae</taxon>
        <taxon>50 kb inversion clade</taxon>
        <taxon>NPAAA clade</taxon>
        <taxon>Hologalegina</taxon>
        <taxon>IRL clade</taxon>
        <taxon>Trifolieae</taxon>
        <taxon>Trifolium</taxon>
    </lineage>
</organism>
<reference evidence="1 2" key="1">
    <citation type="journal article" date="2014" name="Am. J. Bot.">
        <title>Genome assembly and annotation for red clover (Trifolium pratense; Fabaceae).</title>
        <authorList>
            <person name="Istvanek J."/>
            <person name="Jaros M."/>
            <person name="Krenek A."/>
            <person name="Repkova J."/>
        </authorList>
    </citation>
    <scope>NUCLEOTIDE SEQUENCE [LARGE SCALE GENOMIC DNA]</scope>
    <source>
        <strain evidence="2">cv. Tatra</strain>
        <tissue evidence="1">Young leaves</tissue>
    </source>
</reference>
<proteinExistence type="predicted"/>
<feature type="non-terminal residue" evidence="1">
    <location>
        <position position="1"/>
    </location>
</feature>
<dbReference type="AlphaFoldDB" id="A0A2K3M8B4"/>
<evidence type="ECO:0000313" key="2">
    <source>
        <dbReference type="Proteomes" id="UP000236291"/>
    </source>
</evidence>
<gene>
    <name evidence="1" type="ORF">L195_g043102</name>
</gene>
<dbReference type="Proteomes" id="UP000236291">
    <property type="component" value="Unassembled WGS sequence"/>
</dbReference>
<comment type="caution">
    <text evidence="1">The sequence shown here is derived from an EMBL/GenBank/DDBJ whole genome shotgun (WGS) entry which is preliminary data.</text>
</comment>
<name>A0A2K3M8B4_TRIPR</name>
<dbReference type="EMBL" id="ASHM01052734">
    <property type="protein sequence ID" value="PNX87018.1"/>
    <property type="molecule type" value="Genomic_DNA"/>
</dbReference>
<protein>
    <submittedName>
        <fullName evidence="1">Uncharacterized protein</fullName>
    </submittedName>
</protein>
<accession>A0A2K3M8B4</accession>
<sequence length="61" mass="6544">GLLRSAGLRVLGLPPLRLPYVTVFTVASVCSKELLCPLLVRGLLARVYSGSVLAVDPFTKF</sequence>